<accession>A0AAE8L9V6</accession>
<dbReference type="Proteomes" id="UP000185487">
    <property type="component" value="Chromosome"/>
</dbReference>
<dbReference type="EMBL" id="FOPK01000058">
    <property type="protein sequence ID" value="SFH76218.1"/>
    <property type="molecule type" value="Genomic_DNA"/>
</dbReference>
<dbReference type="EMBL" id="CP015367">
    <property type="protein sequence ID" value="APT30209.1"/>
    <property type="molecule type" value="Genomic_DNA"/>
</dbReference>
<evidence type="ECO:0000313" key="5">
    <source>
        <dbReference type="Proteomes" id="UP000199140"/>
    </source>
</evidence>
<evidence type="ECO:0000256" key="1">
    <source>
        <dbReference type="SAM" id="MobiDB-lite"/>
    </source>
</evidence>
<dbReference type="KEGG" id="mphy:MCBMB27_00918"/>
<organism evidence="3 5">
    <name type="scientific">Methylobacterium phyllosphaerae</name>
    <dbReference type="NCBI Taxonomy" id="418223"/>
    <lineage>
        <taxon>Bacteria</taxon>
        <taxon>Pseudomonadati</taxon>
        <taxon>Pseudomonadota</taxon>
        <taxon>Alphaproteobacteria</taxon>
        <taxon>Hyphomicrobiales</taxon>
        <taxon>Methylobacteriaceae</taxon>
        <taxon>Methylobacterium</taxon>
    </lineage>
</organism>
<evidence type="ECO:0000313" key="3">
    <source>
        <dbReference type="EMBL" id="SFH76218.1"/>
    </source>
</evidence>
<feature type="compositionally biased region" description="Polar residues" evidence="1">
    <location>
        <begin position="40"/>
        <end position="50"/>
    </location>
</feature>
<reference evidence="3 5" key="2">
    <citation type="submission" date="2016-10" db="EMBL/GenBank/DDBJ databases">
        <authorList>
            <person name="Varghese N."/>
            <person name="Submissions S."/>
        </authorList>
    </citation>
    <scope>NUCLEOTIDE SEQUENCE [LARGE SCALE GENOMIC DNA]</scope>
    <source>
        <strain evidence="3 5">CBMB27</strain>
    </source>
</reference>
<keyword evidence="4" id="KW-1185">Reference proteome</keyword>
<evidence type="ECO:0000313" key="4">
    <source>
        <dbReference type="Proteomes" id="UP000185487"/>
    </source>
</evidence>
<dbReference type="Proteomes" id="UP000199140">
    <property type="component" value="Unassembled WGS sequence"/>
</dbReference>
<proteinExistence type="predicted"/>
<protein>
    <submittedName>
        <fullName evidence="3">Uncharacterized protein</fullName>
    </submittedName>
</protein>
<name>A0AAE8L9V6_9HYPH</name>
<feature type="region of interest" description="Disordered" evidence="1">
    <location>
        <begin position="1"/>
        <end position="58"/>
    </location>
</feature>
<sequence length="58" mass="5945">MTQNKPPKPTGTRHVIGDSIFPPFPVKSPVPTGTAAPGSKPSTSQTTASGSGKKKLNE</sequence>
<gene>
    <name evidence="2" type="ORF">MCBMB27_00918</name>
    <name evidence="3" type="ORF">SAMN05192567_1586</name>
</gene>
<reference evidence="2 4" key="1">
    <citation type="submission" date="2016-04" db="EMBL/GenBank/DDBJ databases">
        <title>Complete genome sequencing and analysis of CBMB27, Methylobacterium phyllosphaerae isolated from leaf tissues of rice (Oryza sativa L.).</title>
        <authorList>
            <person name="Lee Y."/>
            <person name="Hwangbo K."/>
            <person name="Chung H."/>
            <person name="Yoo J."/>
            <person name="Kim K.Y."/>
            <person name="Sa T.M."/>
            <person name="Um Y."/>
            <person name="Madhaiyan M."/>
        </authorList>
    </citation>
    <scope>NUCLEOTIDE SEQUENCE [LARGE SCALE GENOMIC DNA]</scope>
    <source>
        <strain evidence="2 4">CBMB27</strain>
    </source>
</reference>
<dbReference type="AlphaFoldDB" id="A0AAE8L9V6"/>
<evidence type="ECO:0000313" key="2">
    <source>
        <dbReference type="EMBL" id="APT30209.1"/>
    </source>
</evidence>
<dbReference type="RefSeq" id="WP_158498444.1">
    <property type="nucleotide sequence ID" value="NZ_CP015367.1"/>
</dbReference>